<proteinExistence type="predicted"/>
<protein>
    <recommendedName>
        <fullName evidence="5">Endopeptidase S2P</fullName>
    </recommendedName>
</protein>
<organism evidence="8 9">
    <name type="scientific">Punica granatum</name>
    <name type="common">Pomegranate</name>
    <dbReference type="NCBI Taxonomy" id="22663"/>
    <lineage>
        <taxon>Eukaryota</taxon>
        <taxon>Viridiplantae</taxon>
        <taxon>Streptophyta</taxon>
        <taxon>Embryophyta</taxon>
        <taxon>Tracheophyta</taxon>
        <taxon>Spermatophyta</taxon>
        <taxon>Magnoliopsida</taxon>
        <taxon>eudicotyledons</taxon>
        <taxon>Gunneridae</taxon>
        <taxon>Pentapetalae</taxon>
        <taxon>rosids</taxon>
        <taxon>malvids</taxon>
        <taxon>Myrtales</taxon>
        <taxon>Lythraceae</taxon>
        <taxon>Punica</taxon>
    </lineage>
</organism>
<feature type="transmembrane region" description="Helical" evidence="6">
    <location>
        <begin position="127"/>
        <end position="149"/>
    </location>
</feature>
<dbReference type="GO" id="GO:0012505">
    <property type="term" value="C:endomembrane system"/>
    <property type="evidence" value="ECO:0007669"/>
    <property type="project" value="UniProtKB-SubCell"/>
</dbReference>
<dbReference type="GO" id="GO:0004222">
    <property type="term" value="F:metalloendopeptidase activity"/>
    <property type="evidence" value="ECO:0007669"/>
    <property type="project" value="InterPro"/>
</dbReference>
<evidence type="ECO:0000313" key="8">
    <source>
        <dbReference type="Proteomes" id="UP000515151"/>
    </source>
</evidence>
<dbReference type="InterPro" id="IPR001193">
    <property type="entry name" value="MBTPS2"/>
</dbReference>
<dbReference type="OrthoDB" id="69989at2759"/>
<keyword evidence="3 6" id="KW-1133">Transmembrane helix</keyword>
<keyword evidence="4 6" id="KW-0472">Membrane</keyword>
<keyword evidence="9 10" id="KW-0378">Hydrolase</keyword>
<feature type="transmembrane region" description="Helical" evidence="6">
    <location>
        <begin position="235"/>
        <end position="256"/>
    </location>
</feature>
<evidence type="ECO:0000313" key="10">
    <source>
        <dbReference type="RefSeq" id="XP_031384423.1"/>
    </source>
</evidence>
<keyword evidence="2 6" id="KW-0812">Transmembrane</keyword>
<keyword evidence="8" id="KW-1185">Reference proteome</keyword>
<gene>
    <name evidence="9 10 11" type="primary">LOC116198207</name>
</gene>
<evidence type="ECO:0000256" key="1">
    <source>
        <dbReference type="ARBA" id="ARBA00004127"/>
    </source>
</evidence>
<dbReference type="PANTHER" id="PTHR13325:SF3">
    <property type="entry name" value="MEMBRANE-BOUND TRANSCRIPTION FACTOR SITE-2 PROTEASE"/>
    <property type="match status" value="1"/>
</dbReference>
<dbReference type="RefSeq" id="XP_031384422.1">
    <property type="nucleotide sequence ID" value="XM_031528562.1"/>
</dbReference>
<reference evidence="9 10" key="2">
    <citation type="submission" date="2025-04" db="UniProtKB">
        <authorList>
            <consortium name="RefSeq"/>
        </authorList>
    </citation>
    <scope>IDENTIFICATION</scope>
    <source>
        <tissue evidence="9 10">Leaf</tissue>
    </source>
</reference>
<evidence type="ECO:0000313" key="9">
    <source>
        <dbReference type="RefSeq" id="XP_031384422.1"/>
    </source>
</evidence>
<evidence type="ECO:0000256" key="6">
    <source>
        <dbReference type="SAM" id="Phobius"/>
    </source>
</evidence>
<dbReference type="PRINTS" id="PR01000">
    <property type="entry name" value="SREBPS2PTASE"/>
</dbReference>
<feature type="transmembrane region" description="Helical" evidence="6">
    <location>
        <begin position="262"/>
        <end position="281"/>
    </location>
</feature>
<evidence type="ECO:0000256" key="5">
    <source>
        <dbReference type="ARBA" id="ARBA00032658"/>
    </source>
</evidence>
<dbReference type="AlphaFoldDB" id="A0A6P8CJS6"/>
<keyword evidence="9 10" id="KW-0645">Protease</keyword>
<dbReference type="InterPro" id="IPR008915">
    <property type="entry name" value="Peptidase_M50"/>
</dbReference>
<dbReference type="Proteomes" id="UP000515151">
    <property type="component" value="Chromosome 2"/>
</dbReference>
<dbReference type="GO" id="GO:0005737">
    <property type="term" value="C:cytoplasm"/>
    <property type="evidence" value="ECO:0007669"/>
    <property type="project" value="TreeGrafter"/>
</dbReference>
<dbReference type="GeneID" id="116198207"/>
<feature type="transmembrane region" description="Helical" evidence="6">
    <location>
        <begin position="72"/>
        <end position="96"/>
    </location>
</feature>
<dbReference type="Pfam" id="PF02163">
    <property type="entry name" value="Peptidase_M50"/>
    <property type="match status" value="1"/>
</dbReference>
<evidence type="ECO:0000313" key="11">
    <source>
        <dbReference type="RefSeq" id="XP_031384424.1"/>
    </source>
</evidence>
<dbReference type="PANTHER" id="PTHR13325">
    <property type="entry name" value="PROTEASE M50 MEMBRANE-BOUND TRANSCRIPTION FACTOR SITE 2 PROTEASE"/>
    <property type="match status" value="1"/>
</dbReference>
<dbReference type="RefSeq" id="XP_031384424.1">
    <property type="nucleotide sequence ID" value="XM_031528564.1"/>
</dbReference>
<feature type="domain" description="Peptidase M50" evidence="7">
    <location>
        <begin position="136"/>
        <end position="567"/>
    </location>
</feature>
<dbReference type="GO" id="GO:0031293">
    <property type="term" value="P:membrane protein intracellular domain proteolysis"/>
    <property type="evidence" value="ECO:0007669"/>
    <property type="project" value="TreeGrafter"/>
</dbReference>
<feature type="transmembrane region" description="Helical" evidence="6">
    <location>
        <begin position="200"/>
        <end position="223"/>
    </location>
</feature>
<evidence type="ECO:0000256" key="4">
    <source>
        <dbReference type="ARBA" id="ARBA00023136"/>
    </source>
</evidence>
<feature type="transmembrane region" description="Helical" evidence="6">
    <location>
        <begin position="555"/>
        <end position="576"/>
    </location>
</feature>
<dbReference type="RefSeq" id="XP_031384423.1">
    <property type="nucleotide sequence ID" value="XM_031528563.1"/>
</dbReference>
<name>A0A6P8CJS6_PUNGR</name>
<evidence type="ECO:0000256" key="3">
    <source>
        <dbReference type="ARBA" id="ARBA00022989"/>
    </source>
</evidence>
<comment type="subcellular location">
    <subcellularLocation>
        <location evidence="1">Endomembrane system</location>
        <topology evidence="1">Multi-pass membrane protein</topology>
    </subcellularLocation>
</comment>
<dbReference type="GO" id="GO:1905897">
    <property type="term" value="P:regulation of response to endoplasmic reticulum stress"/>
    <property type="evidence" value="ECO:0007669"/>
    <property type="project" value="TreeGrafter"/>
</dbReference>
<reference evidence="8" key="1">
    <citation type="journal article" date="2020" name="Plant Biotechnol. J.">
        <title>The pomegranate (Punica granatum L.) draft genome dissects genetic divergence between soft- and hard-seeded cultivars.</title>
        <authorList>
            <person name="Luo X."/>
            <person name="Li H."/>
            <person name="Wu Z."/>
            <person name="Yao W."/>
            <person name="Zhao P."/>
            <person name="Cao D."/>
            <person name="Yu H."/>
            <person name="Li K."/>
            <person name="Poudel K."/>
            <person name="Zhao D."/>
            <person name="Zhang F."/>
            <person name="Xia X."/>
            <person name="Chen L."/>
            <person name="Wang Q."/>
            <person name="Jing D."/>
            <person name="Cao S."/>
        </authorList>
    </citation>
    <scope>NUCLEOTIDE SEQUENCE [LARGE SCALE GENOMIC DNA]</scope>
</reference>
<feature type="transmembrane region" description="Helical" evidence="6">
    <location>
        <begin position="161"/>
        <end position="180"/>
    </location>
</feature>
<evidence type="ECO:0000256" key="2">
    <source>
        <dbReference type="ARBA" id="ARBA00022692"/>
    </source>
</evidence>
<accession>A0A6P8CJS6</accession>
<sequence>MEGGRRFRRFGLHRGLALNYPLSVLPLHNVSRASAATRPRLSCTLSCWYCDLRIYAFTDPIFRIGRRYARYLRVWFSMGVGFGATLMIVLALLLLWELAGFLHLHKSNANLNKLVFGFSPTVYGLKISLADAGFIVLSTLISVCAHEIGHAIAAASEGVQVEHVAIFIAVLFPGALVAFNQDSLQALQRISALRIYCAGIWHNAVVKLQSFVSFLMCIYITEFRFSRGPFHVDSYYIVNNFLTVTFAPCVLMNIHLPAVLCNLWIDVVALAVYFVSFVCAWSRPNGDMIVAVDDIPIRDKQDWVEAISLIDIDSNQESNHTQYVGKGSSKKGYCVPLGSLEERESIRHVDNVSTCLDDLTAFISTPCSDMDTTDYNDGSGSAEEHARCLDAKEVIKLRKCGDGWSHIVNGSSCLCLQDESCVTPIKKQGSMWVEVTCFSSYGSPACSRIEQTPLPTSQISKLTERNCSRSFVYVGDLFSLSNSVHFTSYRPRLWASSVGAYVPYVMEKILILTYHVSLTLALMNTLPVFFLDGESILEVNLSYCSWLSHRKSKDLLQLILAVGTLISVLSFVKMIAKGY</sequence>
<dbReference type="GO" id="GO:0016020">
    <property type="term" value="C:membrane"/>
    <property type="evidence" value="ECO:0007669"/>
    <property type="project" value="InterPro"/>
</dbReference>
<evidence type="ECO:0000259" key="7">
    <source>
        <dbReference type="Pfam" id="PF02163"/>
    </source>
</evidence>
<feature type="transmembrane region" description="Helical" evidence="6">
    <location>
        <begin position="509"/>
        <end position="531"/>
    </location>
</feature>